<dbReference type="GO" id="GO:0005886">
    <property type="term" value="C:plasma membrane"/>
    <property type="evidence" value="ECO:0007669"/>
    <property type="project" value="UniProtKB-SubCell"/>
</dbReference>
<keyword evidence="9" id="KW-1185">Reference proteome</keyword>
<evidence type="ECO:0000256" key="4">
    <source>
        <dbReference type="ARBA" id="ARBA00022692"/>
    </source>
</evidence>
<dbReference type="GO" id="GO:0015109">
    <property type="term" value="F:chromate transmembrane transporter activity"/>
    <property type="evidence" value="ECO:0007669"/>
    <property type="project" value="InterPro"/>
</dbReference>
<keyword evidence="5 7" id="KW-1133">Transmembrane helix</keyword>
<feature type="transmembrane region" description="Helical" evidence="7">
    <location>
        <begin position="7"/>
        <end position="29"/>
    </location>
</feature>
<sequence length="176" mass="19462">MIIYWKLFLSFLITNLLGYGGGPATIPLIKNDVVNRHHWLTSQDFQEAFAMGNSLPGPIATKMAGYIGYKVGGLIGSFVAVFATVIPSLFLMILMMSILYKNRHSIRVKRMTSYVKPTIVVLLGLLTYESFSESILSIGILQVIFIALCTFLLMEKLKIHPAIIVFGALAYGAINL</sequence>
<evidence type="ECO:0000256" key="3">
    <source>
        <dbReference type="ARBA" id="ARBA00022475"/>
    </source>
</evidence>
<dbReference type="AlphaFoldDB" id="A0A8J3ADB0"/>
<evidence type="ECO:0000256" key="6">
    <source>
        <dbReference type="ARBA" id="ARBA00023136"/>
    </source>
</evidence>
<dbReference type="EMBL" id="BMHB01000001">
    <property type="protein sequence ID" value="GGI11436.1"/>
    <property type="molecule type" value="Genomic_DNA"/>
</dbReference>
<comment type="subcellular location">
    <subcellularLocation>
        <location evidence="1">Cell membrane</location>
        <topology evidence="1">Multi-pass membrane protein</topology>
    </subcellularLocation>
</comment>
<protein>
    <submittedName>
        <fullName evidence="8">Putative transporter YwrA</fullName>
    </submittedName>
</protein>
<proteinExistence type="inferred from homology"/>
<comment type="similarity">
    <text evidence="2">Belongs to the chromate ion transporter (CHR) (TC 2.A.51) family.</text>
</comment>
<evidence type="ECO:0000313" key="9">
    <source>
        <dbReference type="Proteomes" id="UP000626244"/>
    </source>
</evidence>
<dbReference type="PANTHER" id="PTHR43663:SF1">
    <property type="entry name" value="CHROMATE TRANSPORTER"/>
    <property type="match status" value="1"/>
</dbReference>
<accession>A0A8J3ADB0</accession>
<dbReference type="Pfam" id="PF02417">
    <property type="entry name" value="Chromate_transp"/>
    <property type="match status" value="1"/>
</dbReference>
<evidence type="ECO:0000256" key="5">
    <source>
        <dbReference type="ARBA" id="ARBA00022989"/>
    </source>
</evidence>
<dbReference type="InterPro" id="IPR003370">
    <property type="entry name" value="Chromate_transpt"/>
</dbReference>
<keyword evidence="6 7" id="KW-0472">Membrane</keyword>
<evidence type="ECO:0000256" key="2">
    <source>
        <dbReference type="ARBA" id="ARBA00005262"/>
    </source>
</evidence>
<evidence type="ECO:0000313" key="8">
    <source>
        <dbReference type="EMBL" id="GGI11436.1"/>
    </source>
</evidence>
<organism evidence="8 9">
    <name type="scientific">Gottfriedia solisilvae</name>
    <dbReference type="NCBI Taxonomy" id="1516104"/>
    <lineage>
        <taxon>Bacteria</taxon>
        <taxon>Bacillati</taxon>
        <taxon>Bacillota</taxon>
        <taxon>Bacilli</taxon>
        <taxon>Bacillales</taxon>
        <taxon>Bacillaceae</taxon>
        <taxon>Gottfriedia</taxon>
    </lineage>
</organism>
<keyword evidence="4 7" id="KW-0812">Transmembrane</keyword>
<feature type="transmembrane region" description="Helical" evidence="7">
    <location>
        <begin position="134"/>
        <end position="154"/>
    </location>
</feature>
<evidence type="ECO:0000256" key="7">
    <source>
        <dbReference type="SAM" id="Phobius"/>
    </source>
</evidence>
<name>A0A8J3ADB0_9BACI</name>
<comment type="caution">
    <text evidence="8">The sequence shown here is derived from an EMBL/GenBank/DDBJ whole genome shotgun (WGS) entry which is preliminary data.</text>
</comment>
<gene>
    <name evidence="8" type="primary">ywrA</name>
    <name evidence="8" type="ORF">GCM10007380_07830</name>
</gene>
<feature type="transmembrane region" description="Helical" evidence="7">
    <location>
        <begin position="111"/>
        <end position="128"/>
    </location>
</feature>
<reference evidence="9" key="1">
    <citation type="journal article" date="2019" name="Int. J. Syst. Evol. Microbiol.">
        <title>The Global Catalogue of Microorganisms (GCM) 10K type strain sequencing project: providing services to taxonomists for standard genome sequencing and annotation.</title>
        <authorList>
            <consortium name="The Broad Institute Genomics Platform"/>
            <consortium name="The Broad Institute Genome Sequencing Center for Infectious Disease"/>
            <person name="Wu L."/>
            <person name="Ma J."/>
        </authorList>
    </citation>
    <scope>NUCLEOTIDE SEQUENCE [LARGE SCALE GENOMIC DNA]</scope>
    <source>
        <strain evidence="9">CGMCC 1.14993</strain>
    </source>
</reference>
<feature type="transmembrane region" description="Helical" evidence="7">
    <location>
        <begin position="74"/>
        <end position="99"/>
    </location>
</feature>
<keyword evidence="3" id="KW-1003">Cell membrane</keyword>
<dbReference type="InterPro" id="IPR052518">
    <property type="entry name" value="CHR_Transporter"/>
</dbReference>
<dbReference type="Proteomes" id="UP000626244">
    <property type="component" value="Unassembled WGS sequence"/>
</dbReference>
<evidence type="ECO:0000256" key="1">
    <source>
        <dbReference type="ARBA" id="ARBA00004651"/>
    </source>
</evidence>
<dbReference type="PANTHER" id="PTHR43663">
    <property type="entry name" value="CHROMATE TRANSPORT PROTEIN-RELATED"/>
    <property type="match status" value="1"/>
</dbReference>